<comment type="caution">
    <text evidence="1">The sequence shown here is derived from an EMBL/GenBank/DDBJ whole genome shotgun (WGS) entry which is preliminary data.</text>
</comment>
<gene>
    <name evidence="1" type="primary">Necator_chrV.g18587</name>
    <name evidence="1" type="ORF">RB195_013796</name>
</gene>
<organism evidence="1 2">
    <name type="scientific">Necator americanus</name>
    <name type="common">Human hookworm</name>
    <dbReference type="NCBI Taxonomy" id="51031"/>
    <lineage>
        <taxon>Eukaryota</taxon>
        <taxon>Metazoa</taxon>
        <taxon>Ecdysozoa</taxon>
        <taxon>Nematoda</taxon>
        <taxon>Chromadorea</taxon>
        <taxon>Rhabditida</taxon>
        <taxon>Rhabditina</taxon>
        <taxon>Rhabditomorpha</taxon>
        <taxon>Strongyloidea</taxon>
        <taxon>Ancylostomatidae</taxon>
        <taxon>Bunostominae</taxon>
        <taxon>Necator</taxon>
    </lineage>
</organism>
<proteinExistence type="predicted"/>
<dbReference type="EMBL" id="JAVFWL010000005">
    <property type="protein sequence ID" value="KAK6755040.1"/>
    <property type="molecule type" value="Genomic_DNA"/>
</dbReference>
<accession>A0ABR1DYF0</accession>
<sequence length="156" mass="17607">MCVLFVDNIYPFICLKRPQLPLDDCFGGVLPPCRKEGSNASSRVQENHDLLPVKCLGRPWSSLEAAAAWFHYQCGEVLRAVGPGGCKTQSDTELDHPLQCTIQSGHCHSDYRFFRSLAYHLEGRLFVDEDQSPKVLVIFPRIFVKLIQINSNNSNK</sequence>
<name>A0ABR1DYF0_NECAM</name>
<reference evidence="1 2" key="1">
    <citation type="submission" date="2023-08" db="EMBL/GenBank/DDBJ databases">
        <title>A Necator americanus chromosomal reference genome.</title>
        <authorList>
            <person name="Ilik V."/>
            <person name="Petrzelkova K.J."/>
            <person name="Pardy F."/>
            <person name="Fuh T."/>
            <person name="Niatou-Singa F.S."/>
            <person name="Gouil Q."/>
            <person name="Baker L."/>
            <person name="Ritchie M.E."/>
            <person name="Jex A.R."/>
            <person name="Gazzola D."/>
            <person name="Li H."/>
            <person name="Toshio Fujiwara R."/>
            <person name="Zhan B."/>
            <person name="Aroian R.V."/>
            <person name="Pafco B."/>
            <person name="Schwarz E.M."/>
        </authorList>
    </citation>
    <scope>NUCLEOTIDE SEQUENCE [LARGE SCALE GENOMIC DNA]</scope>
    <source>
        <strain evidence="1 2">Aroian</strain>
        <tissue evidence="1">Whole animal</tissue>
    </source>
</reference>
<protein>
    <submittedName>
        <fullName evidence="1">Uncharacterized protein</fullName>
    </submittedName>
</protein>
<dbReference type="Proteomes" id="UP001303046">
    <property type="component" value="Unassembled WGS sequence"/>
</dbReference>
<evidence type="ECO:0000313" key="1">
    <source>
        <dbReference type="EMBL" id="KAK6755040.1"/>
    </source>
</evidence>
<evidence type="ECO:0000313" key="2">
    <source>
        <dbReference type="Proteomes" id="UP001303046"/>
    </source>
</evidence>
<keyword evidence="2" id="KW-1185">Reference proteome</keyword>